<dbReference type="InterPro" id="IPR010742">
    <property type="entry name" value="RCAF1"/>
</dbReference>
<keyword evidence="5 7" id="KW-1133">Transmembrane helix</keyword>
<dbReference type="GO" id="GO:0005789">
    <property type="term" value="C:endoplasmic reticulum membrane"/>
    <property type="evidence" value="ECO:0007669"/>
    <property type="project" value="UniProtKB-SubCell"/>
</dbReference>
<dbReference type="EMBL" id="MPUH01000102">
    <property type="protein sequence ID" value="OMJ90460.1"/>
    <property type="molecule type" value="Genomic_DNA"/>
</dbReference>
<dbReference type="AlphaFoldDB" id="A0A1R2CNE8"/>
<protein>
    <recommendedName>
        <fullName evidence="10">ER membrane protein complex subunit 6</fullName>
    </recommendedName>
</protein>
<dbReference type="GO" id="GO:0005739">
    <property type="term" value="C:mitochondrion"/>
    <property type="evidence" value="ECO:0007669"/>
    <property type="project" value="GOC"/>
</dbReference>
<dbReference type="Proteomes" id="UP000187209">
    <property type="component" value="Unassembled WGS sequence"/>
</dbReference>
<evidence type="ECO:0000256" key="7">
    <source>
        <dbReference type="SAM" id="Phobius"/>
    </source>
</evidence>
<evidence type="ECO:0008006" key="10">
    <source>
        <dbReference type="Google" id="ProtNLM"/>
    </source>
</evidence>
<organism evidence="8 9">
    <name type="scientific">Stentor coeruleus</name>
    <dbReference type="NCBI Taxonomy" id="5963"/>
    <lineage>
        <taxon>Eukaryota</taxon>
        <taxon>Sar</taxon>
        <taxon>Alveolata</taxon>
        <taxon>Ciliophora</taxon>
        <taxon>Postciliodesmatophora</taxon>
        <taxon>Heterotrichea</taxon>
        <taxon>Heterotrichida</taxon>
        <taxon>Stentoridae</taxon>
        <taxon>Stentor</taxon>
    </lineage>
</organism>
<dbReference type="Pfam" id="PF07019">
    <property type="entry name" value="EMC6"/>
    <property type="match status" value="1"/>
</dbReference>
<keyword evidence="6 7" id="KW-0472">Membrane</keyword>
<evidence type="ECO:0000256" key="4">
    <source>
        <dbReference type="ARBA" id="ARBA00022824"/>
    </source>
</evidence>
<dbReference type="InterPro" id="IPR029008">
    <property type="entry name" value="EMC6-like"/>
</dbReference>
<keyword evidence="9" id="KW-1185">Reference proteome</keyword>
<sequence>MASIRSTEFNSAQSLEKDAIMDNLYWIKQIISIILGCVAGGMNLTGFPIIICFGIAVSSFSLVYAWQIMKAEEIESWDLVTEAFGPSFFCFILVWTLTFTFI</sequence>
<accession>A0A1R2CNE8</accession>
<dbReference type="PANTHER" id="PTHR12906">
    <property type="entry name" value="PROTEIN C20ORF24 RAB5-INTERACTING PROTEIN"/>
    <property type="match status" value="1"/>
</dbReference>
<evidence type="ECO:0000313" key="8">
    <source>
        <dbReference type="EMBL" id="OMJ90460.1"/>
    </source>
</evidence>
<comment type="caution">
    <text evidence="8">The sequence shown here is derived from an EMBL/GenBank/DDBJ whole genome shotgun (WGS) entry which is preliminary data.</text>
</comment>
<evidence type="ECO:0000256" key="3">
    <source>
        <dbReference type="ARBA" id="ARBA00022692"/>
    </source>
</evidence>
<feature type="transmembrane region" description="Helical" evidence="7">
    <location>
        <begin position="79"/>
        <end position="101"/>
    </location>
</feature>
<keyword evidence="3 7" id="KW-0812">Transmembrane</keyword>
<evidence type="ECO:0000256" key="2">
    <source>
        <dbReference type="ARBA" id="ARBA00009436"/>
    </source>
</evidence>
<dbReference type="GO" id="GO:0097250">
    <property type="term" value="P:mitochondrial respirasome assembly"/>
    <property type="evidence" value="ECO:0007669"/>
    <property type="project" value="InterPro"/>
</dbReference>
<dbReference type="PANTHER" id="PTHR12906:SF0">
    <property type="entry name" value="GEL COMPLEX SUBUNIT OPTI"/>
    <property type="match status" value="1"/>
</dbReference>
<evidence type="ECO:0000313" key="9">
    <source>
        <dbReference type="Proteomes" id="UP000187209"/>
    </source>
</evidence>
<evidence type="ECO:0000256" key="1">
    <source>
        <dbReference type="ARBA" id="ARBA00004477"/>
    </source>
</evidence>
<feature type="transmembrane region" description="Helical" evidence="7">
    <location>
        <begin position="47"/>
        <end position="67"/>
    </location>
</feature>
<gene>
    <name evidence="8" type="ORF">SteCoe_7162</name>
</gene>
<evidence type="ECO:0000256" key="6">
    <source>
        <dbReference type="ARBA" id="ARBA00023136"/>
    </source>
</evidence>
<comment type="subcellular location">
    <subcellularLocation>
        <location evidence="1">Endoplasmic reticulum membrane</location>
        <topology evidence="1">Multi-pass membrane protein</topology>
    </subcellularLocation>
</comment>
<proteinExistence type="inferred from homology"/>
<comment type="similarity">
    <text evidence="2">Belongs to the EMC6 family.</text>
</comment>
<dbReference type="OrthoDB" id="286395at2759"/>
<keyword evidence="4" id="KW-0256">Endoplasmic reticulum</keyword>
<evidence type="ECO:0000256" key="5">
    <source>
        <dbReference type="ARBA" id="ARBA00022989"/>
    </source>
</evidence>
<reference evidence="8 9" key="1">
    <citation type="submission" date="2016-11" db="EMBL/GenBank/DDBJ databases">
        <title>The macronuclear genome of Stentor coeruleus: a giant cell with tiny introns.</title>
        <authorList>
            <person name="Slabodnick M."/>
            <person name="Ruby J.G."/>
            <person name="Reiff S.B."/>
            <person name="Swart E.C."/>
            <person name="Gosai S."/>
            <person name="Prabakaran S."/>
            <person name="Witkowska E."/>
            <person name="Larue G.E."/>
            <person name="Fisher S."/>
            <person name="Freeman R.M."/>
            <person name="Gunawardena J."/>
            <person name="Chu W."/>
            <person name="Stover N.A."/>
            <person name="Gregory B.D."/>
            <person name="Nowacki M."/>
            <person name="Derisi J."/>
            <person name="Roy S.W."/>
            <person name="Marshall W.F."/>
            <person name="Sood P."/>
        </authorList>
    </citation>
    <scope>NUCLEOTIDE SEQUENCE [LARGE SCALE GENOMIC DNA]</scope>
    <source>
        <strain evidence="8">WM001</strain>
    </source>
</reference>
<name>A0A1R2CNE8_9CILI</name>